<dbReference type="AlphaFoldDB" id="A0A1Q3C754"/>
<dbReference type="Proteomes" id="UP000187406">
    <property type="component" value="Unassembled WGS sequence"/>
</dbReference>
<feature type="domain" description="RRM" evidence="11">
    <location>
        <begin position="301"/>
        <end position="378"/>
    </location>
</feature>
<dbReference type="STRING" id="3775.A0A1Q3C754"/>
<dbReference type="SMART" id="SM00360">
    <property type="entry name" value="RRM"/>
    <property type="match status" value="4"/>
</dbReference>
<dbReference type="GO" id="GO:0005737">
    <property type="term" value="C:cytoplasm"/>
    <property type="evidence" value="ECO:0007669"/>
    <property type="project" value="UniProtKB-SubCell"/>
</dbReference>
<feature type="compositionally biased region" description="Low complexity" evidence="10">
    <location>
        <begin position="515"/>
        <end position="524"/>
    </location>
</feature>
<evidence type="ECO:0000256" key="1">
    <source>
        <dbReference type="ARBA" id="ARBA00004123"/>
    </source>
</evidence>
<dbReference type="InterPro" id="IPR035979">
    <property type="entry name" value="RBD_domain_sf"/>
</dbReference>
<sequence length="534" mass="60053">MQMQMQQLAVAGGSHSLQSGSLYVGDLDPETTETDLILKFSLFGPLCSVRLCRCIVTGESLRYAYVNFQYPLHASEALACLNHTRLKGKPMRIMWCQRDPFPRKCGIGNLFVKNLDPSIDSAQLQHIFCQFGTILSCKVAEENGKSKGFGFVQFNSEESAIAACTGLHGTMLAGKELCLSKFVKKSERAAAFDDLKFKNLYVKNFDGDVTEDFIKKLFSAYGKVHSVSIMKDRNGKSRGFGFVKFKSPEAAKNAVQALNGELVGSKTLFVGRAQKKAERAEILKREFKDKYNCYADNLKASNLYVKNLNRYIDDRKFRELFCGFGQIISAKVMCRDDGISKGFGFVCFSSPEEAKKASDAVNGSKYGGKTLYVAIAQRKEDRRRELQNYYQQNQPKYSCPSNGNVVTRQFPPLYVSFPPYWPPPFSLPRQPILYQHYGTSVGLHYPFAAQNHQKSFSLYNPMTQPFLGNNRDWVYHMNSMPYSTSNAHTQDTSRVNPWVQKAGFRENGSKRSGQAESSSNAAAAKNVLLQQRLQ</sequence>
<feature type="domain" description="RRM" evidence="11">
    <location>
        <begin position="198"/>
        <end position="275"/>
    </location>
</feature>
<dbReference type="Gene3D" id="3.30.70.330">
    <property type="match status" value="4"/>
</dbReference>
<evidence type="ECO:0000256" key="3">
    <source>
        <dbReference type="ARBA" id="ARBA00008557"/>
    </source>
</evidence>
<dbReference type="GO" id="GO:0003723">
    <property type="term" value="F:RNA binding"/>
    <property type="evidence" value="ECO:0007669"/>
    <property type="project" value="UniProtKB-UniRule"/>
</dbReference>
<feature type="domain" description="RRM" evidence="11">
    <location>
        <begin position="108"/>
        <end position="184"/>
    </location>
</feature>
<dbReference type="FunFam" id="3.30.70.330:FF:000651">
    <property type="entry name" value="Poly(A) binding protein cytoplasmic 1 like"/>
    <property type="match status" value="2"/>
</dbReference>
<evidence type="ECO:0000256" key="4">
    <source>
        <dbReference type="ARBA" id="ARBA00022490"/>
    </source>
</evidence>
<keyword evidence="7" id="KW-0539">Nucleus</keyword>
<evidence type="ECO:0000256" key="6">
    <source>
        <dbReference type="ARBA" id="ARBA00022884"/>
    </source>
</evidence>
<dbReference type="CDD" id="cd12380">
    <property type="entry name" value="RRM3_I_PABPs"/>
    <property type="match status" value="1"/>
</dbReference>
<keyword evidence="6 9" id="KW-0694">RNA-binding</keyword>
<dbReference type="EMBL" id="BDDD01001434">
    <property type="protein sequence ID" value="GAV75931.1"/>
    <property type="molecule type" value="Genomic_DNA"/>
</dbReference>
<comment type="caution">
    <text evidence="12">The sequence shown here is derived from an EMBL/GenBank/DDBJ whole genome shotgun (WGS) entry which is preliminary data.</text>
</comment>
<keyword evidence="13" id="KW-1185">Reference proteome</keyword>
<name>A0A1Q3C754_CEPFO</name>
<keyword evidence="5" id="KW-0677">Repeat</keyword>
<dbReference type="InterPro" id="IPR000504">
    <property type="entry name" value="RRM_dom"/>
</dbReference>
<organism evidence="12 13">
    <name type="scientific">Cephalotus follicularis</name>
    <name type="common">Albany pitcher plant</name>
    <dbReference type="NCBI Taxonomy" id="3775"/>
    <lineage>
        <taxon>Eukaryota</taxon>
        <taxon>Viridiplantae</taxon>
        <taxon>Streptophyta</taxon>
        <taxon>Embryophyta</taxon>
        <taxon>Tracheophyta</taxon>
        <taxon>Spermatophyta</taxon>
        <taxon>Magnoliopsida</taxon>
        <taxon>eudicotyledons</taxon>
        <taxon>Gunneridae</taxon>
        <taxon>Pentapetalae</taxon>
        <taxon>rosids</taxon>
        <taxon>fabids</taxon>
        <taxon>Oxalidales</taxon>
        <taxon>Cephalotaceae</taxon>
        <taxon>Cephalotus</taxon>
    </lineage>
</organism>
<evidence type="ECO:0000256" key="5">
    <source>
        <dbReference type="ARBA" id="ARBA00022737"/>
    </source>
</evidence>
<dbReference type="InterPro" id="IPR012677">
    <property type="entry name" value="Nucleotide-bd_a/b_plait_sf"/>
</dbReference>
<comment type="subcellular location">
    <subcellularLocation>
        <location evidence="2">Cytoplasm</location>
    </subcellularLocation>
    <subcellularLocation>
        <location evidence="1">Nucleus</location>
    </subcellularLocation>
</comment>
<reference evidence="13" key="1">
    <citation type="submission" date="2016-04" db="EMBL/GenBank/DDBJ databases">
        <title>Cephalotus genome sequencing.</title>
        <authorList>
            <person name="Fukushima K."/>
            <person name="Hasebe M."/>
            <person name="Fang X."/>
        </authorList>
    </citation>
    <scope>NUCLEOTIDE SEQUENCE [LARGE SCALE GENOMIC DNA]</scope>
    <source>
        <strain evidence="13">cv. St1</strain>
    </source>
</reference>
<gene>
    <name evidence="12" type="ORF">CFOL_v3_19407</name>
</gene>
<evidence type="ECO:0000256" key="8">
    <source>
        <dbReference type="ARBA" id="ARBA00054110"/>
    </source>
</evidence>
<accession>A0A1Q3C754</accession>
<dbReference type="PANTHER" id="PTHR24012">
    <property type="entry name" value="RNA BINDING PROTEIN"/>
    <property type="match status" value="1"/>
</dbReference>
<proteinExistence type="inferred from homology"/>
<dbReference type="OrthoDB" id="19742at2759"/>
<feature type="domain" description="RRM" evidence="11">
    <location>
        <begin position="20"/>
        <end position="98"/>
    </location>
</feature>
<evidence type="ECO:0000256" key="10">
    <source>
        <dbReference type="SAM" id="MobiDB-lite"/>
    </source>
</evidence>
<dbReference type="Pfam" id="PF00076">
    <property type="entry name" value="RRM_1"/>
    <property type="match status" value="4"/>
</dbReference>
<dbReference type="InterPro" id="IPR003954">
    <property type="entry name" value="RRM_euk-type"/>
</dbReference>
<evidence type="ECO:0000256" key="9">
    <source>
        <dbReference type="PROSITE-ProRule" id="PRU00176"/>
    </source>
</evidence>
<evidence type="ECO:0000313" key="13">
    <source>
        <dbReference type="Proteomes" id="UP000187406"/>
    </source>
</evidence>
<dbReference type="SMART" id="SM00361">
    <property type="entry name" value="RRM_1"/>
    <property type="match status" value="3"/>
</dbReference>
<evidence type="ECO:0000259" key="11">
    <source>
        <dbReference type="PROSITE" id="PS50102"/>
    </source>
</evidence>
<evidence type="ECO:0000256" key="2">
    <source>
        <dbReference type="ARBA" id="ARBA00004496"/>
    </source>
</evidence>
<keyword evidence="4" id="KW-0963">Cytoplasm</keyword>
<feature type="region of interest" description="Disordered" evidence="10">
    <location>
        <begin position="505"/>
        <end position="534"/>
    </location>
</feature>
<dbReference type="PROSITE" id="PS50102">
    <property type="entry name" value="RRM"/>
    <property type="match status" value="4"/>
</dbReference>
<comment type="similarity">
    <text evidence="3">Belongs to the polyadenylate-binding protein type-1 family.</text>
</comment>
<comment type="function">
    <text evidence="8">Binds the poly(A) tail of mRNA. Appears to be an important mediator of the multiple roles of the poly(A) tail in mRNA biogenesis, stability and translation.</text>
</comment>
<protein>
    <submittedName>
        <fullName evidence="12">RRM_1 domain-containing protein</fullName>
    </submittedName>
</protein>
<dbReference type="GO" id="GO:0005634">
    <property type="term" value="C:nucleus"/>
    <property type="evidence" value="ECO:0007669"/>
    <property type="project" value="UniProtKB-SubCell"/>
</dbReference>
<evidence type="ECO:0000256" key="7">
    <source>
        <dbReference type="ARBA" id="ARBA00023242"/>
    </source>
</evidence>
<dbReference type="InParanoid" id="A0A1Q3C754"/>
<dbReference type="FunCoup" id="A0A1Q3C754">
    <property type="interactions" value="76"/>
</dbReference>
<evidence type="ECO:0000313" key="12">
    <source>
        <dbReference type="EMBL" id="GAV75931.1"/>
    </source>
</evidence>
<dbReference type="SUPFAM" id="SSF54928">
    <property type="entry name" value="RNA-binding domain, RBD"/>
    <property type="match status" value="2"/>
</dbReference>